<sequence length="72" mass="8237">MILTCFGKLMFLRTTNTTFIIPTDNGKFDPEDDDYISKEAYGGGCGLNNLQNTVVNRRPIAIWNIRKFKADY</sequence>
<evidence type="ECO:0000313" key="2">
    <source>
        <dbReference type="Proteomes" id="UP000018934"/>
    </source>
</evidence>
<dbReference type="EMBL" id="CP007033">
    <property type="protein sequence ID" value="AHF11264.1"/>
    <property type="molecule type" value="Genomic_DNA"/>
</dbReference>
<organism evidence="1 2">
    <name type="scientific">Dehalobacter restrictus (strain DSM 9455 / PER-K23)</name>
    <dbReference type="NCBI Taxonomy" id="871738"/>
    <lineage>
        <taxon>Bacteria</taxon>
        <taxon>Bacillati</taxon>
        <taxon>Bacillota</taxon>
        <taxon>Clostridia</taxon>
        <taxon>Eubacteriales</taxon>
        <taxon>Desulfitobacteriaceae</taxon>
        <taxon>Dehalobacter</taxon>
    </lineage>
</organism>
<protein>
    <submittedName>
        <fullName evidence="1">Uncharacterized protein</fullName>
    </submittedName>
</protein>
<proteinExistence type="predicted"/>
<evidence type="ECO:0000313" key="1">
    <source>
        <dbReference type="EMBL" id="AHF11264.1"/>
    </source>
</evidence>
<reference evidence="1 2" key="1">
    <citation type="journal article" date="2013" name="Stand. Genomic Sci.">
        <title>Complete genome sequence of Dehalobacter restrictus PER-K23(T.).</title>
        <authorList>
            <person name="Kruse T."/>
            <person name="Maillard J."/>
            <person name="Goodwin L."/>
            <person name="Woyke T."/>
            <person name="Teshima H."/>
            <person name="Bruce D."/>
            <person name="Detter C."/>
            <person name="Tapia R."/>
            <person name="Han C."/>
            <person name="Huntemann M."/>
            <person name="Wei C.L."/>
            <person name="Han J."/>
            <person name="Chen A."/>
            <person name="Kyrpides N."/>
            <person name="Szeto E."/>
            <person name="Markowitz V."/>
            <person name="Ivanova N."/>
            <person name="Pagani I."/>
            <person name="Pati A."/>
            <person name="Pitluck S."/>
            <person name="Nolan M."/>
            <person name="Holliger C."/>
            <person name="Smidt H."/>
        </authorList>
    </citation>
    <scope>NUCLEOTIDE SEQUENCE [LARGE SCALE GENOMIC DNA]</scope>
    <source>
        <strain evidence="2">DSM 9455</strain>
    </source>
</reference>
<accession>A0ABM5P963</accession>
<name>A0ABM5P963_DEHRP</name>
<dbReference type="Proteomes" id="UP000018934">
    <property type="component" value="Chromosome"/>
</dbReference>
<keyword evidence="2" id="KW-1185">Reference proteome</keyword>
<gene>
    <name evidence="1" type="ORF">DEHRE_03520</name>
</gene>